<feature type="signal peptide" evidence="2">
    <location>
        <begin position="1"/>
        <end position="21"/>
    </location>
</feature>
<accession>A0A7S4EZM0</accession>
<dbReference type="EMBL" id="HBIZ01025601">
    <property type="protein sequence ID" value="CAE0763584.1"/>
    <property type="molecule type" value="Transcribed_RNA"/>
</dbReference>
<dbReference type="Gene3D" id="1.10.150.20">
    <property type="entry name" value="5' to 3' exonuclease, C-terminal subdomain"/>
    <property type="match status" value="1"/>
</dbReference>
<evidence type="ECO:0000259" key="4">
    <source>
        <dbReference type="SMART" id="SM00482"/>
    </source>
</evidence>
<dbReference type="GO" id="GO:0003677">
    <property type="term" value="F:DNA binding"/>
    <property type="evidence" value="ECO:0007669"/>
    <property type="project" value="InterPro"/>
</dbReference>
<dbReference type="CDD" id="cd06139">
    <property type="entry name" value="DNA_polA_I_Ecoli_like_exo"/>
    <property type="match status" value="1"/>
</dbReference>
<feature type="domain" description="3'-5' exonuclease" evidence="3">
    <location>
        <begin position="124"/>
        <end position="329"/>
    </location>
</feature>
<dbReference type="InterPro" id="IPR002298">
    <property type="entry name" value="DNA_polymerase_A"/>
</dbReference>
<dbReference type="SMART" id="SM00482">
    <property type="entry name" value="POLAc"/>
    <property type="match status" value="1"/>
</dbReference>
<dbReference type="GO" id="GO:0006261">
    <property type="term" value="P:DNA-templated DNA replication"/>
    <property type="evidence" value="ECO:0007669"/>
    <property type="project" value="InterPro"/>
</dbReference>
<dbReference type="Pfam" id="PF00476">
    <property type="entry name" value="DNA_pol_A"/>
    <property type="match status" value="2"/>
</dbReference>
<sequence>MLSSAIAIAAAAMLPSPLASAVKHTTWRMLLRPRHRGVEKLVGMISQPAIQPACSRGAAARRSRLVNANYRRTYSTATTYIDRAGSSQRGYEMPHLPNLEKQDAELGAATSRAGAVEHVDVFEITDVRDAKAAVAVLKQHNDLMHACDTEVAGLDLKRSPIGQGQVICISIYSGPDIDFGHGKGQALWIDTTRSEVMDEFREWLNDENALKVWHNYGFDRHVLWNHGVDVRGFGADTMHMARLWDASRMNGYSLEQLTDELVGRRKIPMKEIFGVPSKKKDGTAGRTIVLPPVDELQTSPMTRGEWIKYSVYDAQGTWLLYQELRKKLEETDWEEGHNMYDFYTEYWRPFGELLTDIERAGVHVDIKKKLPSAQLQAMADRDQAELAFRRWAASFCADAWYMNVGSASQVQALLFGGAAASAKSNERLPLSRAFKVLRDDYEMWSAAAVGEQDEEVFASGVGLQPVEAKPAAKSRKKETPAATALEGEPVDGQACAEAGPGSEAAAEAKAEAAVPAIRAPKALKNVEITLKSIGLKHTKVTPKGLPATDAASLRELAGFPNDSPPRFGAAYEAFHGGEAGERACRALDSLCAANAIETMLSTFIMPLQEFASPGSRIHCSLNLNTETGRLSARAPNLQNQPALEKDKYRVRDAFTAVDKCTLVVADYGQLELRLLAHMTKCKSMIDAFEKGGCFHSRTAMGMFQHVREAVDRGDCLLEWDYSKGAPPAPLLKDVFGSERRKAKTLNFSIAYGKTPHGLAKDWGVSIAEAKAMLQAWYADRPEVLAWQEKTKADARKTGYTRTLMGRRRPLVGIATGKMNMRSHLERAAINTPIQGGAADIMTLAMLKLKKSEKLKELGYTLILQVHDEVMLEGPEESGEEAMKEVVACMREPFDKHLPSLLVELAVDAKCARTWFEAK</sequence>
<evidence type="ECO:0000256" key="1">
    <source>
        <dbReference type="ARBA" id="ARBA00022705"/>
    </source>
</evidence>
<dbReference type="SUPFAM" id="SSF53098">
    <property type="entry name" value="Ribonuclease H-like"/>
    <property type="match status" value="1"/>
</dbReference>
<gene>
    <name evidence="5" type="ORF">PCAR00345_LOCUS16196</name>
</gene>
<dbReference type="CDD" id="cd08640">
    <property type="entry name" value="DNA_pol_A_plastid_like"/>
    <property type="match status" value="1"/>
</dbReference>
<keyword evidence="2" id="KW-0732">Signal</keyword>
<dbReference type="GO" id="GO:0003887">
    <property type="term" value="F:DNA-directed DNA polymerase activity"/>
    <property type="evidence" value="ECO:0007669"/>
    <property type="project" value="InterPro"/>
</dbReference>
<dbReference type="Gene3D" id="3.30.420.10">
    <property type="entry name" value="Ribonuclease H-like superfamily/Ribonuclease H"/>
    <property type="match status" value="1"/>
</dbReference>
<dbReference type="PANTHER" id="PTHR10133:SF27">
    <property type="entry name" value="DNA POLYMERASE NU"/>
    <property type="match status" value="1"/>
</dbReference>
<evidence type="ECO:0000313" key="5">
    <source>
        <dbReference type="EMBL" id="CAE0763584.1"/>
    </source>
</evidence>
<evidence type="ECO:0000256" key="2">
    <source>
        <dbReference type="SAM" id="SignalP"/>
    </source>
</evidence>
<proteinExistence type="predicted"/>
<dbReference type="SUPFAM" id="SSF56672">
    <property type="entry name" value="DNA/RNA polymerases"/>
    <property type="match status" value="1"/>
</dbReference>
<dbReference type="SMART" id="SM00474">
    <property type="entry name" value="35EXOc"/>
    <property type="match status" value="1"/>
</dbReference>
<dbReference type="Gene3D" id="3.30.70.370">
    <property type="match status" value="1"/>
</dbReference>
<feature type="chain" id="PRO_5031526892" description="DNA-directed DNA polymerase family A palm domain-containing protein" evidence="2">
    <location>
        <begin position="22"/>
        <end position="918"/>
    </location>
</feature>
<keyword evidence="1" id="KW-0235">DNA replication</keyword>
<organism evidence="5">
    <name type="scientific">Chrysotila carterae</name>
    <name type="common">Marine alga</name>
    <name type="synonym">Syracosphaera carterae</name>
    <dbReference type="NCBI Taxonomy" id="13221"/>
    <lineage>
        <taxon>Eukaryota</taxon>
        <taxon>Haptista</taxon>
        <taxon>Haptophyta</taxon>
        <taxon>Prymnesiophyceae</taxon>
        <taxon>Isochrysidales</taxon>
        <taxon>Isochrysidaceae</taxon>
        <taxon>Chrysotila</taxon>
    </lineage>
</organism>
<dbReference type="GO" id="GO:0006302">
    <property type="term" value="P:double-strand break repair"/>
    <property type="evidence" value="ECO:0007669"/>
    <property type="project" value="TreeGrafter"/>
</dbReference>
<feature type="domain" description="DNA-directed DNA polymerase family A palm" evidence="4">
    <location>
        <begin position="649"/>
        <end position="877"/>
    </location>
</feature>
<dbReference type="InterPro" id="IPR036397">
    <property type="entry name" value="RNaseH_sf"/>
</dbReference>
<dbReference type="AlphaFoldDB" id="A0A7S4EZM0"/>
<dbReference type="PANTHER" id="PTHR10133">
    <property type="entry name" value="DNA POLYMERASE I"/>
    <property type="match status" value="1"/>
</dbReference>
<evidence type="ECO:0000259" key="3">
    <source>
        <dbReference type="SMART" id="SM00474"/>
    </source>
</evidence>
<dbReference type="GO" id="GO:0008408">
    <property type="term" value="F:3'-5' exonuclease activity"/>
    <property type="evidence" value="ECO:0007669"/>
    <property type="project" value="InterPro"/>
</dbReference>
<dbReference type="InterPro" id="IPR002562">
    <property type="entry name" value="3'-5'_exonuclease_dom"/>
</dbReference>
<dbReference type="InterPro" id="IPR043502">
    <property type="entry name" value="DNA/RNA_pol_sf"/>
</dbReference>
<dbReference type="PRINTS" id="PR00868">
    <property type="entry name" value="DNAPOLI"/>
</dbReference>
<dbReference type="InterPro" id="IPR001098">
    <property type="entry name" value="DNA-dir_DNA_pol_A_palm_dom"/>
</dbReference>
<dbReference type="InterPro" id="IPR012337">
    <property type="entry name" value="RNaseH-like_sf"/>
</dbReference>
<protein>
    <recommendedName>
        <fullName evidence="6">DNA-directed DNA polymerase family A palm domain-containing protein</fullName>
    </recommendedName>
</protein>
<reference evidence="5" key="1">
    <citation type="submission" date="2021-01" db="EMBL/GenBank/DDBJ databases">
        <authorList>
            <person name="Corre E."/>
            <person name="Pelletier E."/>
            <person name="Niang G."/>
            <person name="Scheremetjew M."/>
            <person name="Finn R."/>
            <person name="Kale V."/>
            <person name="Holt S."/>
            <person name="Cochrane G."/>
            <person name="Meng A."/>
            <person name="Brown T."/>
            <person name="Cohen L."/>
        </authorList>
    </citation>
    <scope>NUCLEOTIDE SEQUENCE</scope>
    <source>
        <strain evidence="5">CCMP645</strain>
    </source>
</reference>
<name>A0A7S4EZM0_CHRCT</name>
<dbReference type="Pfam" id="PF01612">
    <property type="entry name" value="DNA_pol_A_exo1"/>
    <property type="match status" value="1"/>
</dbReference>
<evidence type="ECO:0008006" key="6">
    <source>
        <dbReference type="Google" id="ProtNLM"/>
    </source>
</evidence>